<sequence>MKTLLIGGAMALALTSTSLSANPIHAPGGMAAVGTPADGQVWLAKSNKGKGNAAGNKKKANKAKGNVGNAKAGKGNAKAGKGNERAGNAGNGNGNGNGNAKNQQAAKQKQKPKANGNGAARASNGNGNANAAKGRQALAPAERETVVSRILSTPAPDGRDMTRVLAATGLALATPQLAIADIPETELITYSNCPPGLAKKTPPCVPPGLAKNGVTYDEWASYDQDRYDSIWVDRRDAWLGSGFDVDPNPDLLLLQSDQVATLFDLAPAPRGQRYALIDGMPVLLDDDDYRSLLLVNQMARVPDLPAGMPIAPTAALTQSDLINLYRLPQPGADQSYAVLNGQIVQLNNSDYELLQMLRIARAVL</sequence>
<evidence type="ECO:0000313" key="6">
    <source>
        <dbReference type="Proteomes" id="UP000325785"/>
    </source>
</evidence>
<dbReference type="EMBL" id="LAXI01000012">
    <property type="protein sequence ID" value="KRS16635.1"/>
    <property type="molecule type" value="Genomic_DNA"/>
</dbReference>
<organism evidence="3 5">
    <name type="scientific">Roseovarius indicus</name>
    <dbReference type="NCBI Taxonomy" id="540747"/>
    <lineage>
        <taxon>Bacteria</taxon>
        <taxon>Pseudomonadati</taxon>
        <taxon>Pseudomonadota</taxon>
        <taxon>Alphaproteobacteria</taxon>
        <taxon>Rhodobacterales</taxon>
        <taxon>Roseobacteraceae</taxon>
        <taxon>Roseovarius</taxon>
    </lineage>
</organism>
<dbReference type="Proteomes" id="UP000051401">
    <property type="component" value="Unassembled WGS sequence"/>
</dbReference>
<keyword evidence="2" id="KW-0732">Signal</keyword>
<feature type="compositionally biased region" description="Low complexity" evidence="1">
    <location>
        <begin position="98"/>
        <end position="135"/>
    </location>
</feature>
<evidence type="ECO:0000313" key="3">
    <source>
        <dbReference type="EMBL" id="KRS16635.1"/>
    </source>
</evidence>
<feature type="region of interest" description="Disordered" evidence="1">
    <location>
        <begin position="46"/>
        <end position="155"/>
    </location>
</feature>
<dbReference type="RefSeq" id="WP_057817769.1">
    <property type="nucleotide sequence ID" value="NZ_CP031598.1"/>
</dbReference>
<feature type="chain" id="PRO_5010437401" evidence="2">
    <location>
        <begin position="22"/>
        <end position="364"/>
    </location>
</feature>
<keyword evidence="5" id="KW-1185">Reference proteome</keyword>
<reference evidence="4 6" key="2">
    <citation type="submission" date="2018-08" db="EMBL/GenBank/DDBJ databases">
        <title>Genetic Globetrotter - A new plasmid hitch-hiking vast phylogenetic and geographic distances.</title>
        <authorList>
            <person name="Vollmers J."/>
            <person name="Petersen J."/>
        </authorList>
    </citation>
    <scope>NUCLEOTIDE SEQUENCE [LARGE SCALE GENOMIC DNA]</scope>
    <source>
        <strain evidence="4 6">DSM 26383</strain>
    </source>
</reference>
<reference evidence="3 5" key="1">
    <citation type="submission" date="2015-04" db="EMBL/GenBank/DDBJ databases">
        <title>The draft genome sequence of Roseovarius indicus B108T.</title>
        <authorList>
            <person name="Li G."/>
            <person name="Lai Q."/>
            <person name="Shao Z."/>
            <person name="Yan P."/>
        </authorList>
    </citation>
    <scope>NUCLEOTIDE SEQUENCE [LARGE SCALE GENOMIC DNA]</scope>
    <source>
        <strain evidence="3 5">B108</strain>
    </source>
</reference>
<feature type="signal peptide" evidence="2">
    <location>
        <begin position="1"/>
        <end position="21"/>
    </location>
</feature>
<dbReference type="OrthoDB" id="7666115at2"/>
<feature type="compositionally biased region" description="Low complexity" evidence="1">
    <location>
        <begin position="63"/>
        <end position="88"/>
    </location>
</feature>
<evidence type="ECO:0000256" key="1">
    <source>
        <dbReference type="SAM" id="MobiDB-lite"/>
    </source>
</evidence>
<name>A0A0T5P613_9RHOB</name>
<feature type="compositionally biased region" description="Low complexity" evidence="1">
    <location>
        <begin position="46"/>
        <end position="55"/>
    </location>
</feature>
<accession>A0A0T5P613</accession>
<gene>
    <name evidence="4" type="ORF">RIdsm_04160</name>
    <name evidence="3" type="ORF">XM52_17195</name>
</gene>
<dbReference type="KEGG" id="rid:RIdsm_04160"/>
<evidence type="ECO:0000313" key="4">
    <source>
        <dbReference type="EMBL" id="QEW28330.1"/>
    </source>
</evidence>
<evidence type="ECO:0000256" key="2">
    <source>
        <dbReference type="SAM" id="SignalP"/>
    </source>
</evidence>
<protein>
    <submittedName>
        <fullName evidence="3">Uncharacterized protein</fullName>
    </submittedName>
</protein>
<dbReference type="EMBL" id="CP031598">
    <property type="protein sequence ID" value="QEW28330.1"/>
    <property type="molecule type" value="Genomic_DNA"/>
</dbReference>
<dbReference type="Proteomes" id="UP000325785">
    <property type="component" value="Chromosome"/>
</dbReference>
<dbReference type="AlphaFoldDB" id="A0A0T5P613"/>
<dbReference type="PATRIC" id="fig|540747.5.peg.1172"/>
<evidence type="ECO:0000313" key="5">
    <source>
        <dbReference type="Proteomes" id="UP000051401"/>
    </source>
</evidence>
<proteinExistence type="predicted"/>